<keyword evidence="1" id="KW-1185">Reference proteome</keyword>
<sequence>MDPNEPLHDPMDHVERGIKELKECFNRDAVYMFEAVEECVNEIVVWQIVSQPNFNRIKEHSKQIRALKNNFQKKFELTVARWIWELQEEVGAEVIHPIEKIKNLFFNKQGITRQDFRNLVGMKFGQFLKKSEFVTFFEFVGESKIILKKIENEEDIFSNGD</sequence>
<protein>
    <submittedName>
        <fullName evidence="2 3">Uncharacterized protein</fullName>
    </submittedName>
</protein>
<dbReference type="WBParaSite" id="SPAL_0000354900.1">
    <property type="protein sequence ID" value="SPAL_0000354900.1"/>
    <property type="gene ID" value="SPAL_0000354900"/>
</dbReference>
<dbReference type="Proteomes" id="UP000046392">
    <property type="component" value="Unplaced"/>
</dbReference>
<organism evidence="1 3">
    <name type="scientific">Strongyloides papillosus</name>
    <name type="common">Intestinal threadworm</name>
    <dbReference type="NCBI Taxonomy" id="174720"/>
    <lineage>
        <taxon>Eukaryota</taxon>
        <taxon>Metazoa</taxon>
        <taxon>Ecdysozoa</taxon>
        <taxon>Nematoda</taxon>
        <taxon>Chromadorea</taxon>
        <taxon>Rhabditida</taxon>
        <taxon>Tylenchina</taxon>
        <taxon>Panagrolaimomorpha</taxon>
        <taxon>Strongyloidoidea</taxon>
        <taxon>Strongyloididae</taxon>
        <taxon>Strongyloides</taxon>
    </lineage>
</organism>
<evidence type="ECO:0000313" key="1">
    <source>
        <dbReference type="Proteomes" id="UP000046392"/>
    </source>
</evidence>
<dbReference type="WBParaSite" id="SPAL_0000099800.1">
    <property type="protein sequence ID" value="SPAL_0000099800.1"/>
    <property type="gene ID" value="SPAL_0000099800"/>
</dbReference>
<accession>A0A0N5BBZ9</accession>
<evidence type="ECO:0000313" key="3">
    <source>
        <dbReference type="WBParaSite" id="SPAL_0000354900.1"/>
    </source>
</evidence>
<evidence type="ECO:0000313" key="2">
    <source>
        <dbReference type="WBParaSite" id="SPAL_0000099800.1"/>
    </source>
</evidence>
<name>A0A0N5BBZ9_STREA</name>
<reference evidence="2 3" key="1">
    <citation type="submission" date="2017-02" db="UniProtKB">
        <authorList>
            <consortium name="WormBaseParasite"/>
        </authorList>
    </citation>
    <scope>IDENTIFICATION</scope>
</reference>
<proteinExistence type="predicted"/>
<dbReference type="AlphaFoldDB" id="A0A0N5BBZ9"/>